<protein>
    <submittedName>
        <fullName evidence="2">Uncharacterized protein</fullName>
    </submittedName>
</protein>
<reference evidence="2 3" key="1">
    <citation type="submission" date="2024-01" db="EMBL/GenBank/DDBJ databases">
        <authorList>
            <person name="Waweru B."/>
        </authorList>
    </citation>
    <scope>NUCLEOTIDE SEQUENCE [LARGE SCALE GENOMIC DNA]</scope>
</reference>
<proteinExistence type="predicted"/>
<dbReference type="EMBL" id="CAWUPB010000851">
    <property type="protein sequence ID" value="CAK7326196.1"/>
    <property type="molecule type" value="Genomic_DNA"/>
</dbReference>
<keyword evidence="3" id="KW-1185">Reference proteome</keyword>
<feature type="region of interest" description="Disordered" evidence="1">
    <location>
        <begin position="23"/>
        <end position="52"/>
    </location>
</feature>
<gene>
    <name evidence="2" type="ORF">DCAF_LOCUS3892</name>
</gene>
<sequence length="73" mass="7942">MAGDKRTGKIHAPLITLDTLNKTTRPLSTVSQSRPHVSFPSSRKRDKVSSGQLVIRVQPAVAKRCSPSQPALH</sequence>
<evidence type="ECO:0000256" key="1">
    <source>
        <dbReference type="SAM" id="MobiDB-lite"/>
    </source>
</evidence>
<name>A0AAV1R1N0_9ROSI</name>
<accession>A0AAV1R1N0</accession>
<evidence type="ECO:0000313" key="2">
    <source>
        <dbReference type="EMBL" id="CAK7326196.1"/>
    </source>
</evidence>
<comment type="caution">
    <text evidence="2">The sequence shown here is derived from an EMBL/GenBank/DDBJ whole genome shotgun (WGS) entry which is preliminary data.</text>
</comment>
<dbReference type="Proteomes" id="UP001314170">
    <property type="component" value="Unassembled WGS sequence"/>
</dbReference>
<feature type="compositionally biased region" description="Polar residues" evidence="1">
    <location>
        <begin position="23"/>
        <end position="41"/>
    </location>
</feature>
<evidence type="ECO:0000313" key="3">
    <source>
        <dbReference type="Proteomes" id="UP001314170"/>
    </source>
</evidence>
<organism evidence="2 3">
    <name type="scientific">Dovyalis caffra</name>
    <dbReference type="NCBI Taxonomy" id="77055"/>
    <lineage>
        <taxon>Eukaryota</taxon>
        <taxon>Viridiplantae</taxon>
        <taxon>Streptophyta</taxon>
        <taxon>Embryophyta</taxon>
        <taxon>Tracheophyta</taxon>
        <taxon>Spermatophyta</taxon>
        <taxon>Magnoliopsida</taxon>
        <taxon>eudicotyledons</taxon>
        <taxon>Gunneridae</taxon>
        <taxon>Pentapetalae</taxon>
        <taxon>rosids</taxon>
        <taxon>fabids</taxon>
        <taxon>Malpighiales</taxon>
        <taxon>Salicaceae</taxon>
        <taxon>Flacourtieae</taxon>
        <taxon>Dovyalis</taxon>
    </lineage>
</organism>
<dbReference type="AlphaFoldDB" id="A0AAV1R1N0"/>